<comment type="caution">
    <text evidence="1">The sequence shown here is derived from an EMBL/GenBank/DDBJ whole genome shotgun (WGS) entry which is preliminary data.</text>
</comment>
<organism evidence="1 2">
    <name type="scientific">Meloidogyne enterolobii</name>
    <name type="common">Root-knot nematode worm</name>
    <name type="synonym">Meloidogyne mayaguensis</name>
    <dbReference type="NCBI Taxonomy" id="390850"/>
    <lineage>
        <taxon>Eukaryota</taxon>
        <taxon>Metazoa</taxon>
        <taxon>Ecdysozoa</taxon>
        <taxon>Nematoda</taxon>
        <taxon>Chromadorea</taxon>
        <taxon>Rhabditida</taxon>
        <taxon>Tylenchina</taxon>
        <taxon>Tylenchomorpha</taxon>
        <taxon>Tylenchoidea</taxon>
        <taxon>Meloidogynidae</taxon>
        <taxon>Meloidogyninae</taxon>
        <taxon>Meloidogyne</taxon>
    </lineage>
</organism>
<accession>A0A6V7WLK7</accession>
<dbReference type="AlphaFoldDB" id="A0A6V7WLK7"/>
<proteinExistence type="predicted"/>
<reference evidence="1 2" key="1">
    <citation type="submission" date="2020-08" db="EMBL/GenBank/DDBJ databases">
        <authorList>
            <person name="Koutsovoulos G."/>
            <person name="Danchin GJ E."/>
        </authorList>
    </citation>
    <scope>NUCLEOTIDE SEQUENCE [LARGE SCALE GENOMIC DNA]</scope>
</reference>
<protein>
    <submittedName>
        <fullName evidence="1">Uncharacterized protein</fullName>
    </submittedName>
</protein>
<dbReference type="EMBL" id="CAJEWN010000656">
    <property type="protein sequence ID" value="CAD2187805.1"/>
    <property type="molecule type" value="Genomic_DNA"/>
</dbReference>
<evidence type="ECO:0000313" key="2">
    <source>
        <dbReference type="Proteomes" id="UP000580250"/>
    </source>
</evidence>
<gene>
    <name evidence="1" type="ORF">MENT_LOCUS40410</name>
</gene>
<dbReference type="Proteomes" id="UP000580250">
    <property type="component" value="Unassembled WGS sequence"/>
</dbReference>
<sequence>MFFFDCSLVIFTSFNTKQKRLLSNNSLVLQSVTFFCDACMAWNSCRRTGTTALLFIFFQSSFYISSSYI</sequence>
<name>A0A6V7WLK7_MELEN</name>
<evidence type="ECO:0000313" key="1">
    <source>
        <dbReference type="EMBL" id="CAD2187805.1"/>
    </source>
</evidence>